<dbReference type="AlphaFoldDB" id="A0A7W7CDH1"/>
<dbReference type="InterPro" id="IPR011989">
    <property type="entry name" value="ARM-like"/>
</dbReference>
<evidence type="ECO:0000313" key="4">
    <source>
        <dbReference type="Proteomes" id="UP000533598"/>
    </source>
</evidence>
<dbReference type="EMBL" id="JACHMH010000001">
    <property type="protein sequence ID" value="MBB4679180.1"/>
    <property type="molecule type" value="Genomic_DNA"/>
</dbReference>
<dbReference type="RefSeq" id="WP_185004958.1">
    <property type="nucleotide sequence ID" value="NZ_BAAAUI010000025.1"/>
</dbReference>
<dbReference type="Pfam" id="PF13569">
    <property type="entry name" value="DUF4132"/>
    <property type="match status" value="1"/>
</dbReference>
<dbReference type="Pfam" id="PF24879">
    <property type="entry name" value="DUF7737"/>
    <property type="match status" value="1"/>
</dbReference>
<sequence>MSWKEHENQARELMVPLREGRFDEWARGLAGEPPERVGSALMTLVRLTAAGRVSNGHWWELRELVTAVLRIPFTVTPADAEQAVAVAIKAKHGDVVVPFRVASALARQAGSIEAIRTLLSALNQRSDLAPEDRGSLRSRLAAALPGEQGVELDLSVLFGADGWAIAVRADLAGHDPAVATAVLRQLATATGSKPTKTWTTATAAVFEQPGAVDVLRTLLDRVADAGPVPADSIWGEQLPTIVHDRNADLVRAAAWAAGQLRPEWAVPALVRVAQRSLGTADGWITSQKVPNSAYFALGLLGSAEAVQALLRLDAATRNNGDRKLIAAALTAAGAKLGLSPGQLAERMVDEAGFDADGVAELSHDDLRARVLLGEDLAITVRWLDGADWVAKPPVAADASAVRALKRRITEVKAVVAGERRRVEGLFAEDREWDQAEWRQYYLAHPITGRIAARLLWTVGETTGLPRDGRLLTLDGAVGFPAGRVRLWHPARAATEQVAAWRNWLLAEEFRQPFKQAFREVYLLTDAERVTGTYSNRFAAHVLRYNQTYALFKERGWVANYLGPYDGGYEGRARREFRDAGLTAVFEHFATDANAHGPAELCSTDRIWFHRTTDRAKTPLTLDEVPELVFAEAMRDADLFVGVCSIALDPNWVDRGEDPHFGYWQQVSFGELSARAQVRRDVLAHLLPKLAVADRVELTERFVRVRGELASYRVHLGSTNVLIEPDDRYLCIVPGSRGKGGKVLLPFDGDDQLSVILSKVLLLAKDDRITDPSILSQLPGRV</sequence>
<proteinExistence type="predicted"/>
<accession>A0A7W7CDH1</accession>
<name>A0A7W7CDH1_9PSEU</name>
<gene>
    <name evidence="3" type="ORF">HNR67_005298</name>
</gene>
<dbReference type="Proteomes" id="UP000533598">
    <property type="component" value="Unassembled WGS sequence"/>
</dbReference>
<evidence type="ECO:0000259" key="2">
    <source>
        <dbReference type="Pfam" id="PF24879"/>
    </source>
</evidence>
<evidence type="ECO:0008006" key="5">
    <source>
        <dbReference type="Google" id="ProtNLM"/>
    </source>
</evidence>
<organism evidence="3 4">
    <name type="scientific">Crossiella cryophila</name>
    <dbReference type="NCBI Taxonomy" id="43355"/>
    <lineage>
        <taxon>Bacteria</taxon>
        <taxon>Bacillati</taxon>
        <taxon>Actinomycetota</taxon>
        <taxon>Actinomycetes</taxon>
        <taxon>Pseudonocardiales</taxon>
        <taxon>Pseudonocardiaceae</taxon>
        <taxon>Crossiella</taxon>
    </lineage>
</organism>
<feature type="domain" description="DUF7737" evidence="2">
    <location>
        <begin position="675"/>
        <end position="777"/>
    </location>
</feature>
<dbReference type="Gene3D" id="1.25.10.10">
    <property type="entry name" value="Leucine-rich Repeat Variant"/>
    <property type="match status" value="1"/>
</dbReference>
<comment type="caution">
    <text evidence="3">The sequence shown here is derived from an EMBL/GenBank/DDBJ whole genome shotgun (WGS) entry which is preliminary data.</text>
</comment>
<reference evidence="3 4" key="1">
    <citation type="submission" date="2020-08" db="EMBL/GenBank/DDBJ databases">
        <title>Sequencing the genomes of 1000 actinobacteria strains.</title>
        <authorList>
            <person name="Klenk H.-P."/>
        </authorList>
    </citation>
    <scope>NUCLEOTIDE SEQUENCE [LARGE SCALE GENOMIC DNA]</scope>
    <source>
        <strain evidence="3 4">DSM 44230</strain>
    </source>
</reference>
<dbReference type="InterPro" id="IPR025406">
    <property type="entry name" value="DUF4132"/>
</dbReference>
<feature type="domain" description="DUF4132" evidence="1">
    <location>
        <begin position="396"/>
        <end position="556"/>
    </location>
</feature>
<keyword evidence="4" id="KW-1185">Reference proteome</keyword>
<protein>
    <recommendedName>
        <fullName evidence="5">DUF4132 domain-containing protein</fullName>
    </recommendedName>
</protein>
<evidence type="ECO:0000313" key="3">
    <source>
        <dbReference type="EMBL" id="MBB4679180.1"/>
    </source>
</evidence>
<dbReference type="InterPro" id="IPR056639">
    <property type="entry name" value="DUF7737"/>
</dbReference>
<evidence type="ECO:0000259" key="1">
    <source>
        <dbReference type="Pfam" id="PF13569"/>
    </source>
</evidence>